<dbReference type="PANTHER" id="PTHR15992:SF5">
    <property type="entry name" value="HOLLIDAY JUNCTION RECOGNITION PROTEIN"/>
    <property type="match status" value="1"/>
</dbReference>
<dbReference type="OrthoDB" id="2420608at2759"/>
<dbReference type="Gene3D" id="1.10.20.10">
    <property type="entry name" value="Histone, subunit A"/>
    <property type="match status" value="1"/>
</dbReference>
<gene>
    <name evidence="3" type="ORF">BJ878DRAFT_510948</name>
</gene>
<feature type="compositionally biased region" description="Acidic residues" evidence="1">
    <location>
        <begin position="119"/>
        <end position="135"/>
    </location>
</feature>
<accession>A0A9P7Z0M5</accession>
<feature type="region of interest" description="Disordered" evidence="1">
    <location>
        <begin position="356"/>
        <end position="398"/>
    </location>
</feature>
<feature type="compositionally biased region" description="Polar residues" evidence="1">
    <location>
        <begin position="194"/>
        <end position="205"/>
    </location>
</feature>
<feature type="region of interest" description="Disordered" evidence="1">
    <location>
        <begin position="94"/>
        <end position="142"/>
    </location>
</feature>
<dbReference type="GO" id="GO:0005634">
    <property type="term" value="C:nucleus"/>
    <property type="evidence" value="ECO:0007669"/>
    <property type="project" value="InterPro"/>
</dbReference>
<dbReference type="CDD" id="cd11655">
    <property type="entry name" value="rap1_myb-like"/>
    <property type="match status" value="1"/>
</dbReference>
<evidence type="ECO:0000259" key="2">
    <source>
        <dbReference type="Pfam" id="PF08914"/>
    </source>
</evidence>
<dbReference type="Proteomes" id="UP000887226">
    <property type="component" value="Unassembled WGS sequence"/>
</dbReference>
<dbReference type="InterPro" id="IPR018465">
    <property type="entry name" value="Scm3/HJURP"/>
</dbReference>
<proteinExistence type="predicted"/>
<dbReference type="PANTHER" id="PTHR15992">
    <property type="entry name" value="HOLLIDAY JUNCTION RECOGNITION PROTEIN"/>
    <property type="match status" value="1"/>
</dbReference>
<evidence type="ECO:0000313" key="3">
    <source>
        <dbReference type="EMBL" id="KAG9243398.1"/>
    </source>
</evidence>
<protein>
    <recommendedName>
        <fullName evidence="2">TERF2-interacting telomeric protein 1 Myb domain-containing protein</fullName>
    </recommendedName>
</protein>
<evidence type="ECO:0000313" key="4">
    <source>
        <dbReference type="Proteomes" id="UP000887226"/>
    </source>
</evidence>
<dbReference type="Pfam" id="PF10384">
    <property type="entry name" value="Scm3"/>
    <property type="match status" value="1"/>
</dbReference>
<dbReference type="GO" id="GO:0042393">
    <property type="term" value="F:histone binding"/>
    <property type="evidence" value="ECO:0007669"/>
    <property type="project" value="InterPro"/>
</dbReference>
<feature type="region of interest" description="Disordered" evidence="1">
    <location>
        <begin position="781"/>
        <end position="834"/>
    </location>
</feature>
<dbReference type="GO" id="GO:0046982">
    <property type="term" value="F:protein heterodimerization activity"/>
    <property type="evidence" value="ECO:0007669"/>
    <property type="project" value="InterPro"/>
</dbReference>
<dbReference type="InterPro" id="IPR009072">
    <property type="entry name" value="Histone-fold"/>
</dbReference>
<reference evidence="3" key="1">
    <citation type="journal article" date="2021" name="IMA Fungus">
        <title>Genomic characterization of three marine fungi, including Emericellopsis atlantica sp. nov. with signatures of a generalist lifestyle and marine biomass degradation.</title>
        <authorList>
            <person name="Hagestad O.C."/>
            <person name="Hou L."/>
            <person name="Andersen J.H."/>
            <person name="Hansen E.H."/>
            <person name="Altermark B."/>
            <person name="Li C."/>
            <person name="Kuhnert E."/>
            <person name="Cox R.J."/>
            <person name="Crous P.W."/>
            <person name="Spatafora J.W."/>
            <person name="Lail K."/>
            <person name="Amirebrahimi M."/>
            <person name="Lipzen A."/>
            <person name="Pangilinan J."/>
            <person name="Andreopoulos W."/>
            <person name="Hayes R.D."/>
            <person name="Ng V."/>
            <person name="Grigoriev I.V."/>
            <person name="Jackson S.A."/>
            <person name="Sutton T.D.S."/>
            <person name="Dobson A.D.W."/>
            <person name="Rama T."/>
        </authorList>
    </citation>
    <scope>NUCLEOTIDE SEQUENCE</scope>
    <source>
        <strain evidence="3">TRa3180A</strain>
    </source>
</reference>
<feature type="domain" description="TERF2-interacting telomeric protein 1 Myb" evidence="2">
    <location>
        <begin position="279"/>
        <end position="328"/>
    </location>
</feature>
<dbReference type="EMBL" id="MU253981">
    <property type="protein sequence ID" value="KAG9243398.1"/>
    <property type="molecule type" value="Genomic_DNA"/>
</dbReference>
<sequence length="834" mass="92622">MEPFTKRQRVSFDFTDVYKQPKETRQKKVQGNLDNDFNSDAVLQVRRARLDYKLKSTFETIFEKYGKDFDGVGDEIDLMTGEIVVNNGHIHQMQHERDAGGMVSSDPATDDWDARSDSEDVDEDSRLEDAEDGDEASGLGGGDLLEDDMILRGFSHASRFIYHSLPAEREISADDVIEALQALNDVAPLSIPTTADELNSESGTLSRRGAKQRDGLDDTTVEPAWRAPPIMSNLLKDVASQEPGRQSELKRSTSPGYSIWAAVDADGRLDKGPRHRTDFTAEDDALLLDFVAQVRQQGLDLWAHGTWKILAAKYPHHLYTVWRRRYQNKHYNPADGDMVKTKKSRYDTTVARSAITGPAAIDGNEQGSESTPIGPNRQHALLRHSTSPPNTKDVAVGNSTGNEIADVSILGSSVLFDSKPCLHEACSSATKQYRLNRHVNEELSPMDLHCLQVHKTTPYPCRETGCVYTGPLGFGMQLELIRHVKLTHYSLGALGRLRGRVHDAYLDAVLGAPDQKGSSDAIGHAAQEPPKEVDMPAAEPLQDVDDLVKYKELPTVGISGNDMIDDVLPTPEVQPPISPKQVRPSAHNFSLSSQYIGKTSTYKTISENGNEVLLDNHRQRRIVNSDPQPEVAIPGVDVDLDPLNNNIKQEQSSPYQYTNMDENINLHMFEPPMGDRSNATERSLPSVSKKPSFITPYRKTKRKSRSSTLKQVIGSDDVDELSPCADDFIYIYPRPRSGARHSSSVQTRIKREDIDGDASAAFRAKKRKFVSLLDDEEDELAINEQFSTPKPTRRRKSAPGVKKEPDVPDEHISAEDQIALLPLTSVDTEDVPAS</sequence>
<evidence type="ECO:0000256" key="1">
    <source>
        <dbReference type="SAM" id="MobiDB-lite"/>
    </source>
</evidence>
<feature type="compositionally biased region" description="Basic and acidic residues" evidence="1">
    <location>
        <begin position="801"/>
        <end position="814"/>
    </location>
</feature>
<dbReference type="Gene3D" id="1.10.10.60">
    <property type="entry name" value="Homeodomain-like"/>
    <property type="match status" value="1"/>
</dbReference>
<dbReference type="AlphaFoldDB" id="A0A9P7Z0M5"/>
<dbReference type="Pfam" id="PF08914">
    <property type="entry name" value="Myb_Rap1"/>
    <property type="match status" value="1"/>
</dbReference>
<keyword evidence="4" id="KW-1185">Reference proteome</keyword>
<feature type="region of interest" description="Disordered" evidence="1">
    <location>
        <begin position="194"/>
        <end position="223"/>
    </location>
</feature>
<dbReference type="InterPro" id="IPR009057">
    <property type="entry name" value="Homeodomain-like_sf"/>
</dbReference>
<dbReference type="InterPro" id="IPR015010">
    <property type="entry name" value="TERF2IP_Myb"/>
</dbReference>
<comment type="caution">
    <text evidence="3">The sequence shown here is derived from an EMBL/GenBank/DDBJ whole genome shotgun (WGS) entry which is preliminary data.</text>
</comment>
<organism evidence="3 4">
    <name type="scientific">Calycina marina</name>
    <dbReference type="NCBI Taxonomy" id="1763456"/>
    <lineage>
        <taxon>Eukaryota</taxon>
        <taxon>Fungi</taxon>
        <taxon>Dikarya</taxon>
        <taxon>Ascomycota</taxon>
        <taxon>Pezizomycotina</taxon>
        <taxon>Leotiomycetes</taxon>
        <taxon>Helotiales</taxon>
        <taxon>Pezizellaceae</taxon>
        <taxon>Calycina</taxon>
    </lineage>
</organism>
<name>A0A9P7Z0M5_9HELO</name>
<dbReference type="SUPFAM" id="SSF46689">
    <property type="entry name" value="Homeodomain-like"/>
    <property type="match status" value="1"/>
</dbReference>